<dbReference type="GO" id="GO:0005764">
    <property type="term" value="C:lysosome"/>
    <property type="evidence" value="ECO:0007669"/>
    <property type="project" value="UniProtKB-SubCell"/>
</dbReference>
<dbReference type="GO" id="GO:0006979">
    <property type="term" value="P:response to oxidative stress"/>
    <property type="evidence" value="ECO:0007669"/>
    <property type="project" value="TreeGrafter"/>
</dbReference>
<evidence type="ECO:0000256" key="6">
    <source>
        <dbReference type="ARBA" id="ARBA00023228"/>
    </source>
</evidence>
<comment type="caution">
    <text evidence="12">The sequence shown here is derived from an EMBL/GenBank/DDBJ whole genome shotgun (WGS) entry which is preliminary data.</text>
</comment>
<evidence type="ECO:0000256" key="1">
    <source>
        <dbReference type="ARBA" id="ARBA00004370"/>
    </source>
</evidence>
<dbReference type="GO" id="GO:0005634">
    <property type="term" value="C:nucleus"/>
    <property type="evidence" value="ECO:0007669"/>
    <property type="project" value="TreeGrafter"/>
</dbReference>
<feature type="compositionally biased region" description="Basic residues" evidence="10">
    <location>
        <begin position="71"/>
        <end position="86"/>
    </location>
</feature>
<evidence type="ECO:0000313" key="13">
    <source>
        <dbReference type="Proteomes" id="UP000271974"/>
    </source>
</evidence>
<dbReference type="OrthoDB" id="289228at2759"/>
<evidence type="ECO:0000313" key="12">
    <source>
        <dbReference type="EMBL" id="RUS70044.1"/>
    </source>
</evidence>
<keyword evidence="5" id="KW-0472">Membrane</keyword>
<evidence type="ECO:0000256" key="2">
    <source>
        <dbReference type="ARBA" id="ARBA00004371"/>
    </source>
</evidence>
<evidence type="ECO:0000256" key="10">
    <source>
        <dbReference type="SAM" id="MobiDB-lite"/>
    </source>
</evidence>
<evidence type="ECO:0000256" key="7">
    <source>
        <dbReference type="ARBA" id="ARBA00039594"/>
    </source>
</evidence>
<dbReference type="PANTHER" id="PTHR23354:SF131">
    <property type="entry name" value="MTOR-ASSOCIATED PROTEIN MEAK7"/>
    <property type="match status" value="1"/>
</dbReference>
<dbReference type="STRING" id="188477.A0A433SLN5"/>
<gene>
    <name evidence="12" type="ORF">EGW08_022193</name>
</gene>
<keyword evidence="4" id="KW-0963">Cytoplasm</keyword>
<sequence length="500" mass="56382">MGGSDSKPQGEKEELLFNVDERERVQLIFCTISHGHKSFNKENFQHYVEPVLDHFTGSRLFEWIEGPLPGHKPHHDRRHHTHHHHSQQSTGNPIHLHHFASHLAILFKKSNVSELSSVCLFLASTSSSSVSASDLVHFVGNTLHSYEKLLSAHCTAYQSWIFSVATDQMGHKHLASSLLNPLLKTVGKLTLGPNEDAENSSTLCLSLDQVEEWLSHCHLFQNILQQVLKGALQFYSTEPHQIVFHPRLPQVRDTNWSKFRTILDFSAVLFLNAALPSDQQTQWKLVYSNALHGHSFGRFLMCITSADMPTVILIKDKTGRMFGGFAPIPWQTNPKFTGDYACFLFQLGPTFNIYKTTGYNKNFMYLNAQQQTLPNGLGMGGQFEYFGLWIDQSFDRGHSKAGERGCTTYGSPQLSEQQDFEIDSIEVWAVGRKKEGDEEDDDDDFEASAKSGKAKSLLDKVEDADKALLDLVDRGTVSDHLRDEPLVQETKAHNTVISPF</sequence>
<evidence type="ECO:0000256" key="5">
    <source>
        <dbReference type="ARBA" id="ARBA00023136"/>
    </source>
</evidence>
<protein>
    <recommendedName>
        <fullName evidence="7">MTOR-associated protein MEAK7</fullName>
    </recommendedName>
    <alternativeName>
        <fullName evidence="9">TBC/LysM-associated domain-containing protein 1</fullName>
    </alternativeName>
    <alternativeName>
        <fullName evidence="8">TLD domain-containing protein 1</fullName>
    </alternativeName>
</protein>
<dbReference type="EMBL" id="RQTK01001506">
    <property type="protein sequence ID" value="RUS70044.1"/>
    <property type="molecule type" value="Genomic_DNA"/>
</dbReference>
<accession>A0A433SLN5</accession>
<evidence type="ECO:0000256" key="3">
    <source>
        <dbReference type="ARBA" id="ARBA00004496"/>
    </source>
</evidence>
<comment type="subcellular location">
    <subcellularLocation>
        <location evidence="3">Cytoplasm</location>
    </subcellularLocation>
    <subcellularLocation>
        <location evidence="2">Lysosome</location>
    </subcellularLocation>
    <subcellularLocation>
        <location evidence="1">Membrane</location>
    </subcellularLocation>
</comment>
<dbReference type="InterPro" id="IPR006571">
    <property type="entry name" value="TLDc_dom"/>
</dbReference>
<feature type="region of interest" description="Disordered" evidence="10">
    <location>
        <begin position="71"/>
        <end position="92"/>
    </location>
</feature>
<dbReference type="SMART" id="SM00584">
    <property type="entry name" value="TLDc"/>
    <property type="match status" value="1"/>
</dbReference>
<dbReference type="AlphaFoldDB" id="A0A433SLN5"/>
<feature type="domain" description="TLDc" evidence="11">
    <location>
        <begin position="261"/>
        <end position="431"/>
    </location>
</feature>
<dbReference type="GO" id="GO:0016020">
    <property type="term" value="C:membrane"/>
    <property type="evidence" value="ECO:0007669"/>
    <property type="project" value="UniProtKB-SubCell"/>
</dbReference>
<dbReference type="PROSITE" id="PS51886">
    <property type="entry name" value="TLDC"/>
    <property type="match status" value="1"/>
</dbReference>
<evidence type="ECO:0000259" key="11">
    <source>
        <dbReference type="PROSITE" id="PS51886"/>
    </source>
</evidence>
<dbReference type="Pfam" id="PF07534">
    <property type="entry name" value="TLD"/>
    <property type="match status" value="1"/>
</dbReference>
<dbReference type="Proteomes" id="UP000271974">
    <property type="component" value="Unassembled WGS sequence"/>
</dbReference>
<reference evidence="12 13" key="1">
    <citation type="submission" date="2019-01" db="EMBL/GenBank/DDBJ databases">
        <title>A draft genome assembly of the solar-powered sea slug Elysia chlorotica.</title>
        <authorList>
            <person name="Cai H."/>
            <person name="Li Q."/>
            <person name="Fang X."/>
            <person name="Li J."/>
            <person name="Curtis N.E."/>
            <person name="Altenburger A."/>
            <person name="Shibata T."/>
            <person name="Feng M."/>
            <person name="Maeda T."/>
            <person name="Schwartz J.A."/>
            <person name="Shigenobu S."/>
            <person name="Lundholm N."/>
            <person name="Nishiyama T."/>
            <person name="Yang H."/>
            <person name="Hasebe M."/>
            <person name="Li S."/>
            <person name="Pierce S.K."/>
            <person name="Wang J."/>
        </authorList>
    </citation>
    <scope>NUCLEOTIDE SEQUENCE [LARGE SCALE GENOMIC DNA]</scope>
    <source>
        <strain evidence="12">EC2010</strain>
        <tissue evidence="12">Whole organism of an adult</tissue>
    </source>
</reference>
<keyword evidence="6" id="KW-0458">Lysosome</keyword>
<dbReference type="PANTHER" id="PTHR23354">
    <property type="entry name" value="NUCLEOLAR PROTEIN 7/ESTROGEN RECEPTOR COACTIVATOR-RELATED"/>
    <property type="match status" value="1"/>
</dbReference>
<evidence type="ECO:0000256" key="8">
    <source>
        <dbReference type="ARBA" id="ARBA00041780"/>
    </source>
</evidence>
<evidence type="ECO:0000256" key="4">
    <source>
        <dbReference type="ARBA" id="ARBA00022490"/>
    </source>
</evidence>
<keyword evidence="13" id="KW-1185">Reference proteome</keyword>
<organism evidence="12 13">
    <name type="scientific">Elysia chlorotica</name>
    <name type="common">Eastern emerald elysia</name>
    <name type="synonym">Sea slug</name>
    <dbReference type="NCBI Taxonomy" id="188477"/>
    <lineage>
        <taxon>Eukaryota</taxon>
        <taxon>Metazoa</taxon>
        <taxon>Spiralia</taxon>
        <taxon>Lophotrochozoa</taxon>
        <taxon>Mollusca</taxon>
        <taxon>Gastropoda</taxon>
        <taxon>Heterobranchia</taxon>
        <taxon>Euthyneura</taxon>
        <taxon>Panpulmonata</taxon>
        <taxon>Sacoglossa</taxon>
        <taxon>Placobranchoidea</taxon>
        <taxon>Plakobranchidae</taxon>
        <taxon>Elysia</taxon>
    </lineage>
</organism>
<name>A0A433SLN5_ELYCH</name>
<evidence type="ECO:0000256" key="9">
    <source>
        <dbReference type="ARBA" id="ARBA00042134"/>
    </source>
</evidence>
<proteinExistence type="predicted"/>